<dbReference type="Proteomes" id="UP000029553">
    <property type="component" value="Unassembled WGS sequence"/>
</dbReference>
<comment type="caution">
    <text evidence="2">The sequence shown here is derived from an EMBL/GenBank/DDBJ whole genome shotgun (WGS) entry which is preliminary data.</text>
</comment>
<reference evidence="2 3" key="1">
    <citation type="submission" date="2013-09" db="EMBL/GenBank/DDBJ databases">
        <title>High correlation between genotypes and phenotypes of environmental bacteria Comamonas testosteroni strains.</title>
        <authorList>
            <person name="Liu L."/>
            <person name="Zhu W."/>
            <person name="Xia X."/>
            <person name="Xu B."/>
            <person name="Luo M."/>
            <person name="Wang G."/>
        </authorList>
    </citation>
    <scope>NUCLEOTIDE SEQUENCE [LARGE SCALE GENOMIC DNA]</scope>
    <source>
        <strain evidence="2 3">JL40</strain>
    </source>
</reference>
<dbReference type="EMBL" id="AWOR01000037">
    <property type="protein sequence ID" value="KGH30898.1"/>
    <property type="molecule type" value="Genomic_DNA"/>
</dbReference>
<accession>A0A096FMA4</accession>
<sequence>MDFQYYPTGAYTTALLWHQFQRPIVHVCDPSAGKGALFRHAENGFEELPEGTEVPWFDPSLEERFDRRRWSYDQRDKYKSSSRKKSAVEIDIKHHASLRELGVTVLGHDFLEVQSLASVTQVIMNPPFNQGAEHVLHAWDLVYDAEISACINAQTIKNPYTRERKRLVELIEKHGSVSFHQDQFVDDVERKTDVEVAIVYLNKVPEAFADVDNILKRLKVGDNLSRHEFDPHICKTLALPANFIENTYYHFSAAIEAARQSSEFEAIFEHASDKLGVTLDEMQSKGVGSDFRPDPIDIRKKAMELFSKRYEDLKRKAWAQIIRSTLLTEKLSNHARRKLEADAETIYALEFSISNVHGFLAGMIQSMGSIYTDMVLGLFDTIIERSSDNVVFYKSWKSNQKHKVGMRIRKKRFIIPRFNTWSSGTLHYECEQFLGDIDKVFGYLNGISGNYYGLRQSFKQNNVNTSERFTSEFFEYRYYKGTGTLHFFPKSDEVVDRLNRFVGRIRQWLPQDMGDANEHFKKQYEQAEKYSDDYLKAFSRGKSHSYYERNPVYALTSGRDSENVAERMEKAIDEVLAQAGMECGPILQAPAEVQTVAALPAPAMGQAEQLDLLAA</sequence>
<proteinExistence type="predicted"/>
<dbReference type="Pfam" id="PF13708">
    <property type="entry name" value="DUF4942"/>
    <property type="match status" value="1"/>
</dbReference>
<gene>
    <name evidence="2" type="ORF">P353_08530</name>
</gene>
<dbReference type="SUPFAM" id="SSF53335">
    <property type="entry name" value="S-adenosyl-L-methionine-dependent methyltransferases"/>
    <property type="match status" value="1"/>
</dbReference>
<dbReference type="AlphaFoldDB" id="A0A096FMA4"/>
<dbReference type="InterPro" id="IPR031339">
    <property type="entry name" value="DUF4942"/>
</dbReference>
<evidence type="ECO:0000313" key="2">
    <source>
        <dbReference type="EMBL" id="KGH30898.1"/>
    </source>
</evidence>
<name>A0A096FMA4_COMTE</name>
<protein>
    <recommendedName>
        <fullName evidence="1">DUF4942 domain-containing protein</fullName>
    </recommendedName>
</protein>
<evidence type="ECO:0000313" key="3">
    <source>
        <dbReference type="Proteomes" id="UP000029553"/>
    </source>
</evidence>
<evidence type="ECO:0000259" key="1">
    <source>
        <dbReference type="Pfam" id="PF13708"/>
    </source>
</evidence>
<dbReference type="RefSeq" id="WP_034367725.1">
    <property type="nucleotide sequence ID" value="NZ_AWOR01000037.1"/>
</dbReference>
<feature type="domain" description="DUF4942" evidence="1">
    <location>
        <begin position="312"/>
        <end position="506"/>
    </location>
</feature>
<dbReference type="InterPro" id="IPR029063">
    <property type="entry name" value="SAM-dependent_MTases_sf"/>
</dbReference>
<organism evidence="2 3">
    <name type="scientific">Comamonas testosteroni</name>
    <name type="common">Pseudomonas testosteroni</name>
    <dbReference type="NCBI Taxonomy" id="285"/>
    <lineage>
        <taxon>Bacteria</taxon>
        <taxon>Pseudomonadati</taxon>
        <taxon>Pseudomonadota</taxon>
        <taxon>Betaproteobacteria</taxon>
        <taxon>Burkholderiales</taxon>
        <taxon>Comamonadaceae</taxon>
        <taxon>Comamonas</taxon>
    </lineage>
</organism>